<dbReference type="EMBL" id="BMXG01000015">
    <property type="protein sequence ID" value="GHC06282.1"/>
    <property type="molecule type" value="Genomic_DNA"/>
</dbReference>
<dbReference type="NCBIfam" id="NF003921">
    <property type="entry name" value="PRK05443.2-2"/>
    <property type="match status" value="1"/>
</dbReference>
<feature type="domain" description="Polyphosphate kinase N-terminal" evidence="12">
    <location>
        <begin position="15"/>
        <end position="120"/>
    </location>
</feature>
<keyword evidence="16" id="KW-1185">Reference proteome</keyword>
<dbReference type="SUPFAM" id="SSF143724">
    <property type="entry name" value="PHP14-like"/>
    <property type="match status" value="1"/>
</dbReference>
<dbReference type="GO" id="GO:0006799">
    <property type="term" value="P:polyphosphate biosynthetic process"/>
    <property type="evidence" value="ECO:0007669"/>
    <property type="project" value="UniProtKB-UniRule"/>
</dbReference>
<keyword evidence="1 8" id="KW-0597">Phosphoprotein</keyword>
<reference evidence="15" key="1">
    <citation type="journal article" date="2014" name="Int. J. Syst. Evol. Microbiol.">
        <title>Complete genome sequence of Corynebacterium casei LMG S-19264T (=DSM 44701T), isolated from a smear-ripened cheese.</title>
        <authorList>
            <consortium name="US DOE Joint Genome Institute (JGI-PGF)"/>
            <person name="Walter F."/>
            <person name="Albersmeier A."/>
            <person name="Kalinowski J."/>
            <person name="Ruckert C."/>
        </authorList>
    </citation>
    <scope>NUCLEOTIDE SEQUENCE</scope>
    <source>
        <strain evidence="15">KCTC 12870</strain>
    </source>
</reference>
<comment type="function">
    <text evidence="8 9">Catalyzes the reversible transfer of the terminal phosphate of ATP to form a long-chain polyphosphate (polyP).</text>
</comment>
<dbReference type="Gene3D" id="3.30.870.10">
    <property type="entry name" value="Endonuclease Chain A"/>
    <property type="match status" value="2"/>
</dbReference>
<comment type="cofactor">
    <cofactor evidence="8">
        <name>Mg(2+)</name>
        <dbReference type="ChEBI" id="CHEBI:18420"/>
    </cofactor>
</comment>
<feature type="domain" description="Polyphosphate kinase C-terminal" evidence="13">
    <location>
        <begin position="510"/>
        <end position="683"/>
    </location>
</feature>
<evidence type="ECO:0000256" key="2">
    <source>
        <dbReference type="ARBA" id="ARBA00022679"/>
    </source>
</evidence>
<feature type="binding site" evidence="8">
    <location>
        <position position="382"/>
    </location>
    <ligand>
        <name>Mg(2+)</name>
        <dbReference type="ChEBI" id="CHEBI:18420"/>
    </ligand>
</feature>
<keyword evidence="5 8" id="KW-0418">Kinase</keyword>
<feature type="binding site" evidence="8">
    <location>
        <position position="412"/>
    </location>
    <ligand>
        <name>Mg(2+)</name>
        <dbReference type="ChEBI" id="CHEBI:18420"/>
    </ligand>
</feature>
<dbReference type="Pfam" id="PF02503">
    <property type="entry name" value="PP_kinase"/>
    <property type="match status" value="1"/>
</dbReference>
<feature type="active site" description="Phosphohistidine intermediate" evidence="8">
    <location>
        <position position="442"/>
    </location>
</feature>
<proteinExistence type="inferred from homology"/>
<dbReference type="HAMAP" id="MF_00347">
    <property type="entry name" value="Polyphosphate_kinase"/>
    <property type="match status" value="1"/>
</dbReference>
<dbReference type="Gene3D" id="1.20.58.310">
    <property type="entry name" value="Polyphosphate kinase N-terminal domain"/>
    <property type="match status" value="1"/>
</dbReference>
<protein>
    <recommendedName>
        <fullName evidence="8 9">Polyphosphate kinase</fullName>
        <ecNumber evidence="8 9">2.7.4.1</ecNumber>
    </recommendedName>
    <alternativeName>
        <fullName evidence="8">ATP-polyphosphate phosphotransferase</fullName>
    </alternativeName>
    <alternativeName>
        <fullName evidence="8">Polyphosphoric acid kinase</fullName>
    </alternativeName>
</protein>
<feature type="compositionally biased region" description="Polar residues" evidence="10">
    <location>
        <begin position="697"/>
        <end position="711"/>
    </location>
</feature>
<keyword evidence="4 8" id="KW-0547">Nucleotide-binding</keyword>
<evidence type="ECO:0000259" key="12">
    <source>
        <dbReference type="Pfam" id="PF13089"/>
    </source>
</evidence>
<dbReference type="GO" id="GO:0009358">
    <property type="term" value="C:polyphosphate kinase complex"/>
    <property type="evidence" value="ECO:0007669"/>
    <property type="project" value="InterPro"/>
</dbReference>
<dbReference type="CDD" id="cd09165">
    <property type="entry name" value="PLDc_PaPPK1_C1_like"/>
    <property type="match status" value="1"/>
</dbReference>
<feature type="domain" description="Polyphosphate kinase middle" evidence="11">
    <location>
        <begin position="132"/>
        <end position="310"/>
    </location>
</feature>
<dbReference type="NCBIfam" id="TIGR03705">
    <property type="entry name" value="poly_P_kin"/>
    <property type="match status" value="1"/>
</dbReference>
<evidence type="ECO:0000256" key="9">
    <source>
        <dbReference type="RuleBase" id="RU003800"/>
    </source>
</evidence>
<dbReference type="NCBIfam" id="NF003918">
    <property type="entry name" value="PRK05443.1-2"/>
    <property type="match status" value="1"/>
</dbReference>
<organism evidence="15 16">
    <name type="scientific">Cerasicoccus arenae</name>
    <dbReference type="NCBI Taxonomy" id="424488"/>
    <lineage>
        <taxon>Bacteria</taxon>
        <taxon>Pseudomonadati</taxon>
        <taxon>Verrucomicrobiota</taxon>
        <taxon>Opitutia</taxon>
        <taxon>Puniceicoccales</taxon>
        <taxon>Cerasicoccaceae</taxon>
        <taxon>Cerasicoccus</taxon>
    </lineage>
</organism>
<dbReference type="InterPro" id="IPR025198">
    <property type="entry name" value="PPK_N_dom"/>
</dbReference>
<dbReference type="PANTHER" id="PTHR30218">
    <property type="entry name" value="POLYPHOSPHATE KINASE"/>
    <property type="match status" value="1"/>
</dbReference>
<dbReference type="Proteomes" id="UP000642829">
    <property type="component" value="Unassembled WGS sequence"/>
</dbReference>
<evidence type="ECO:0000313" key="16">
    <source>
        <dbReference type="Proteomes" id="UP000642829"/>
    </source>
</evidence>
<dbReference type="InterPro" id="IPR036832">
    <property type="entry name" value="PPK_N_dom_sf"/>
</dbReference>
<keyword evidence="7 8" id="KW-0460">Magnesium</keyword>
<dbReference type="PANTHER" id="PTHR30218:SF0">
    <property type="entry name" value="POLYPHOSPHATE KINASE"/>
    <property type="match status" value="1"/>
</dbReference>
<evidence type="ECO:0000256" key="6">
    <source>
        <dbReference type="ARBA" id="ARBA00022840"/>
    </source>
</evidence>
<evidence type="ECO:0000256" key="10">
    <source>
        <dbReference type="SAM" id="MobiDB-lite"/>
    </source>
</evidence>
<dbReference type="InterPro" id="IPR003414">
    <property type="entry name" value="PP_kinase"/>
</dbReference>
<evidence type="ECO:0000259" key="13">
    <source>
        <dbReference type="Pfam" id="PF13090"/>
    </source>
</evidence>
<dbReference type="Pfam" id="PF17941">
    <property type="entry name" value="PP_kinase_C_1"/>
    <property type="match status" value="1"/>
</dbReference>
<comment type="catalytic activity">
    <reaction evidence="8 9">
        <text>[phosphate](n) + ATP = [phosphate](n+1) + ADP</text>
        <dbReference type="Rhea" id="RHEA:19573"/>
        <dbReference type="Rhea" id="RHEA-COMP:9859"/>
        <dbReference type="Rhea" id="RHEA-COMP:14280"/>
        <dbReference type="ChEBI" id="CHEBI:16838"/>
        <dbReference type="ChEBI" id="CHEBI:30616"/>
        <dbReference type="ChEBI" id="CHEBI:456216"/>
        <dbReference type="EC" id="2.7.4.1"/>
    </reaction>
</comment>
<feature type="binding site" evidence="8">
    <location>
        <position position="599"/>
    </location>
    <ligand>
        <name>ATP</name>
        <dbReference type="ChEBI" id="CHEBI:30616"/>
    </ligand>
</feature>
<gene>
    <name evidence="8 15" type="primary">ppk</name>
    <name evidence="15" type="ORF">GCM10007047_24230</name>
</gene>
<evidence type="ECO:0000313" key="15">
    <source>
        <dbReference type="EMBL" id="GHC06282.1"/>
    </source>
</evidence>
<dbReference type="SUPFAM" id="SSF56024">
    <property type="entry name" value="Phospholipase D/nuclease"/>
    <property type="match status" value="2"/>
</dbReference>
<dbReference type="GO" id="GO:0008976">
    <property type="term" value="F:polyphosphate kinase activity"/>
    <property type="evidence" value="ECO:0007669"/>
    <property type="project" value="UniProtKB-UniRule"/>
</dbReference>
<name>A0A8J3GE25_9BACT</name>
<dbReference type="Pfam" id="PF13089">
    <property type="entry name" value="PP_kinase_N"/>
    <property type="match status" value="1"/>
</dbReference>
<evidence type="ECO:0000256" key="1">
    <source>
        <dbReference type="ARBA" id="ARBA00022553"/>
    </source>
</evidence>
<dbReference type="InterPro" id="IPR024953">
    <property type="entry name" value="PP_kinase_middle"/>
</dbReference>
<dbReference type="PIRSF" id="PIRSF015589">
    <property type="entry name" value="PP_kinase"/>
    <property type="match status" value="1"/>
</dbReference>
<dbReference type="GO" id="GO:0005524">
    <property type="term" value="F:ATP binding"/>
    <property type="evidence" value="ECO:0007669"/>
    <property type="project" value="UniProtKB-KW"/>
</dbReference>
<evidence type="ECO:0000259" key="14">
    <source>
        <dbReference type="Pfam" id="PF17941"/>
    </source>
</evidence>
<comment type="PTM">
    <text evidence="8 9">An intermediate of this reaction is the autophosphorylated ppk in which a phosphate is covalently linked to a histidine residue through a N-P bond.</text>
</comment>
<keyword evidence="6 8" id="KW-0067">ATP-binding</keyword>
<dbReference type="InterPro" id="IPR025200">
    <property type="entry name" value="PPK_C_dom2"/>
</dbReference>
<feature type="binding site" evidence="8">
    <location>
        <position position="53"/>
    </location>
    <ligand>
        <name>ATP</name>
        <dbReference type="ChEBI" id="CHEBI:30616"/>
    </ligand>
</feature>
<evidence type="ECO:0000256" key="5">
    <source>
        <dbReference type="ARBA" id="ARBA00022777"/>
    </source>
</evidence>
<feature type="domain" description="Polyphosphate kinase C-terminal" evidence="14">
    <location>
        <begin position="338"/>
        <end position="502"/>
    </location>
</feature>
<evidence type="ECO:0000256" key="4">
    <source>
        <dbReference type="ARBA" id="ARBA00022741"/>
    </source>
</evidence>
<sequence length="711" mass="81589">MSPQRKAKNTKKLAYFNRELSWLAFNRRVLDLAQSEQQPLLERVKFLSIVSSNLDEFFEIRVAGLTQQVESGVVEVGIDGLGPKEQLRRIHAISSSLVKDQYKCWREQIMPLLKRQGIVFKNRQELSRREFAWARKYFDEQVYPVLTPMGIDPSHPFPQLINKSLNILVKLAEPGRGNRETRVAVIPVPRILPRVVHIDLGFETDQSYIFLSDLIKMFDEKLFPGYKMKGAWAFRITRNSDLYIDEEEVENLLTKIEEELNKKRKGDPVRLEIEHDVEEEILDSLLSANQIPSDYVFRIDGPINQMRLMSVYSMIERQDLKDKPLQAFVPAQLSASSDIFENIRARDHLLHHPFDSFNPVVDFLNQAARDPKVFAIKQTLYRTSGDSPIIEALKLACQNGKQVTALVELKARFDEANNIQWARELEEVGVHVVYGLVHLKTHCKCCLIVRREGKGLRRYAHLGTGNYNPKTAKIYTDLSLFTAHQKLTSEIADLFNTLTGFSRSPQFKHLLIAPFNLHSEIQKRIRREVRNAKAGKPARIIAKCNSLIEKETINNLYTASRAGVEIDLIIRGICSLVPGVAGMSENIRVRSLVGRFLEHSRIFYFENGDHEPEVFIGSADWMARNFFRRIECVFPILDPELKARLIKEIIPPYLKDTNAKVLKSNGAYSSIRRTKPEDEFSCQQYFLENQLGGTPAPNETSTVTPDIRQSL</sequence>
<dbReference type="RefSeq" id="WP_189515534.1">
    <property type="nucleotide sequence ID" value="NZ_BMXG01000015.1"/>
</dbReference>
<feature type="region of interest" description="Disordered" evidence="10">
    <location>
        <begin position="690"/>
        <end position="711"/>
    </location>
</feature>
<comment type="caution">
    <text evidence="15">The sequence shown here is derived from an EMBL/GenBank/DDBJ whole genome shotgun (WGS) entry which is preliminary data.</text>
</comment>
<dbReference type="InterPro" id="IPR041108">
    <property type="entry name" value="PP_kinase_C_1"/>
</dbReference>
<dbReference type="AlphaFoldDB" id="A0A8J3GE25"/>
<comment type="similarity">
    <text evidence="8 9">Belongs to the polyphosphate kinase 1 (PPK1) family.</text>
</comment>
<dbReference type="GO" id="GO:0046872">
    <property type="term" value="F:metal ion binding"/>
    <property type="evidence" value="ECO:0007669"/>
    <property type="project" value="UniProtKB-KW"/>
</dbReference>
<dbReference type="Pfam" id="PF13090">
    <property type="entry name" value="PP_kinase_C"/>
    <property type="match status" value="1"/>
</dbReference>
<feature type="binding site" evidence="8">
    <location>
        <position position="571"/>
    </location>
    <ligand>
        <name>ATP</name>
        <dbReference type="ChEBI" id="CHEBI:30616"/>
    </ligand>
</feature>
<accession>A0A8J3GE25</accession>
<dbReference type="InterPro" id="IPR036830">
    <property type="entry name" value="PP_kinase_middle_dom_sf"/>
</dbReference>
<evidence type="ECO:0000256" key="7">
    <source>
        <dbReference type="ARBA" id="ARBA00022842"/>
    </source>
</evidence>
<keyword evidence="2 8" id="KW-0808">Transferase</keyword>
<dbReference type="EC" id="2.7.4.1" evidence="8 9"/>
<dbReference type="Gene3D" id="3.30.1840.10">
    <property type="entry name" value="Polyphosphate kinase middle domain"/>
    <property type="match status" value="1"/>
</dbReference>
<reference evidence="15" key="2">
    <citation type="submission" date="2020-09" db="EMBL/GenBank/DDBJ databases">
        <authorList>
            <person name="Sun Q."/>
            <person name="Kim S."/>
        </authorList>
    </citation>
    <scope>NUCLEOTIDE SEQUENCE</scope>
    <source>
        <strain evidence="15">KCTC 12870</strain>
    </source>
</reference>
<feature type="binding site" evidence="8">
    <location>
        <position position="475"/>
    </location>
    <ligand>
        <name>ATP</name>
        <dbReference type="ChEBI" id="CHEBI:30616"/>
    </ligand>
</feature>
<evidence type="ECO:0000256" key="3">
    <source>
        <dbReference type="ARBA" id="ARBA00022723"/>
    </source>
</evidence>
<keyword evidence="3 8" id="KW-0479">Metal-binding</keyword>
<dbReference type="FunFam" id="3.30.870.10:FF:000001">
    <property type="entry name" value="Polyphosphate kinase"/>
    <property type="match status" value="1"/>
</dbReference>
<evidence type="ECO:0000256" key="8">
    <source>
        <dbReference type="HAMAP-Rule" id="MF_00347"/>
    </source>
</evidence>
<evidence type="ECO:0000259" key="11">
    <source>
        <dbReference type="Pfam" id="PF02503"/>
    </source>
</evidence>
<dbReference type="SUPFAM" id="SSF140356">
    <property type="entry name" value="PPK N-terminal domain-like"/>
    <property type="match status" value="1"/>
</dbReference>
<dbReference type="CDD" id="cd09168">
    <property type="entry name" value="PLDc_PaPPK1_C2_like"/>
    <property type="match status" value="1"/>
</dbReference>
<dbReference type="NCBIfam" id="NF003917">
    <property type="entry name" value="PRK05443.1-1"/>
    <property type="match status" value="1"/>
</dbReference>